<comment type="subcellular location">
    <subcellularLocation>
        <location evidence="1">Nucleus</location>
    </subcellularLocation>
</comment>
<keyword evidence="9" id="KW-1185">Reference proteome</keyword>
<evidence type="ECO:0000313" key="9">
    <source>
        <dbReference type="Proteomes" id="UP001530293"/>
    </source>
</evidence>
<dbReference type="AlphaFoldDB" id="A0ABD3M6G0"/>
<evidence type="ECO:0000256" key="5">
    <source>
        <dbReference type="ARBA" id="ARBA00023242"/>
    </source>
</evidence>
<feature type="compositionally biased region" description="Low complexity" evidence="6">
    <location>
        <begin position="150"/>
        <end position="159"/>
    </location>
</feature>
<evidence type="ECO:0000256" key="3">
    <source>
        <dbReference type="ARBA" id="ARBA00023015"/>
    </source>
</evidence>
<dbReference type="Pfam" id="PF07571">
    <property type="entry name" value="TAF6_C"/>
    <property type="match status" value="1"/>
</dbReference>
<keyword evidence="5" id="KW-0539">Nucleus</keyword>
<evidence type="ECO:0000256" key="2">
    <source>
        <dbReference type="ARBA" id="ARBA00007688"/>
    </source>
</evidence>
<feature type="domain" description="TAF6 C-terminal HEAT repeat" evidence="7">
    <location>
        <begin position="293"/>
        <end position="484"/>
    </location>
</feature>
<comment type="caution">
    <text evidence="8">The sequence shown here is derived from an EMBL/GenBank/DDBJ whole genome shotgun (WGS) entry which is preliminary data.</text>
</comment>
<dbReference type="Proteomes" id="UP001530293">
    <property type="component" value="Unassembled WGS sequence"/>
</dbReference>
<reference evidence="8 9" key="1">
    <citation type="submission" date="2024-10" db="EMBL/GenBank/DDBJ databases">
        <title>Updated reference genomes for cyclostephanoid diatoms.</title>
        <authorList>
            <person name="Roberts W.R."/>
            <person name="Alverson A.J."/>
        </authorList>
    </citation>
    <scope>NUCLEOTIDE SEQUENCE [LARGE SCALE GENOMIC DNA]</scope>
    <source>
        <strain evidence="8 9">AJA232-27</strain>
    </source>
</reference>
<dbReference type="GO" id="GO:0005634">
    <property type="term" value="C:nucleus"/>
    <property type="evidence" value="ECO:0007669"/>
    <property type="project" value="UniProtKB-SubCell"/>
</dbReference>
<dbReference type="CDD" id="cd08050">
    <property type="entry name" value="TAF6C"/>
    <property type="match status" value="1"/>
</dbReference>
<dbReference type="EMBL" id="JALLBG020000200">
    <property type="protein sequence ID" value="KAL3759528.1"/>
    <property type="molecule type" value="Genomic_DNA"/>
</dbReference>
<keyword evidence="3" id="KW-0805">Transcription regulation</keyword>
<organism evidence="8 9">
    <name type="scientific">Discostella pseudostelligera</name>
    <dbReference type="NCBI Taxonomy" id="259834"/>
    <lineage>
        <taxon>Eukaryota</taxon>
        <taxon>Sar</taxon>
        <taxon>Stramenopiles</taxon>
        <taxon>Ochrophyta</taxon>
        <taxon>Bacillariophyta</taxon>
        <taxon>Coscinodiscophyceae</taxon>
        <taxon>Thalassiosirophycidae</taxon>
        <taxon>Stephanodiscales</taxon>
        <taxon>Stephanodiscaceae</taxon>
        <taxon>Discostella</taxon>
    </lineage>
</organism>
<feature type="region of interest" description="Disordered" evidence="6">
    <location>
        <begin position="56"/>
        <end position="81"/>
    </location>
</feature>
<protein>
    <recommendedName>
        <fullName evidence="7">TAF6 C-terminal HEAT repeat domain-containing protein</fullName>
    </recommendedName>
</protein>
<evidence type="ECO:0000259" key="7">
    <source>
        <dbReference type="Pfam" id="PF07571"/>
    </source>
</evidence>
<dbReference type="InterPro" id="IPR011442">
    <property type="entry name" value="TAF6_C"/>
</dbReference>
<evidence type="ECO:0000256" key="4">
    <source>
        <dbReference type="ARBA" id="ARBA00023163"/>
    </source>
</evidence>
<sequence>MQASTKATLLNLVEQHVTSLVRECAVINRHSKRSGYVSAAAAAAADGNIIDAEVQHVNDDGDDDDDADGSGNNKKRQRRSNKRLLIHHDDVNLALAWRGSEKLYVSGVPLLHPRVADADGGAEDAAAATAVTDDDDEMDGNNRKRKKNKSTTVTSSSSSPLGHLLRTTTTATDDTSTTIPALISSSTVPRIDLNAYLQSELMVHPPSELGMTLHWLAVEGRMPLIPANEIWNQQQLHLRGNAAGSAPDITPALLLGDGHGDYAAAMEDNANGEDDYDDDTNSPSAIRIRELQHRLLSEELQLYYSHITTTLSNPHLSSDSIETLTVLSSLRNEGGHIQELIPFLCRYVVSGLVTRRNLRNTELCLKLVRMVDAMLENTALHLDLHLHQLFIPLGTCVVAKNLSGGTASSSSLEGHWTLREEAAKCLVKACNIYGDQYTTMRPRLLKLLTQQALRLDRPYATQYGGIVGISLFGPRAIDAFILPLAREYWECWEEELRMLRATVAADNGHDGETTPEGKQRRNEKRKKRRRDVEGKEYELHMCQRALLSAMQIFMQNVTHAEKAKRVDICAFMDVFGERLIPMQPDLTDYMAAVV</sequence>
<dbReference type="InterPro" id="IPR046344">
    <property type="entry name" value="TAF6_C_sf"/>
</dbReference>
<evidence type="ECO:0000256" key="1">
    <source>
        <dbReference type="ARBA" id="ARBA00004123"/>
    </source>
</evidence>
<dbReference type="InterPro" id="IPR037796">
    <property type="entry name" value="TAF6"/>
</dbReference>
<dbReference type="Gene3D" id="1.25.40.770">
    <property type="entry name" value="TAF6, C-terminal HEAT repeat domain"/>
    <property type="match status" value="1"/>
</dbReference>
<feature type="compositionally biased region" description="Basic and acidic residues" evidence="6">
    <location>
        <begin position="507"/>
        <end position="520"/>
    </location>
</feature>
<dbReference type="PANTHER" id="PTHR10221">
    <property type="entry name" value="TRANSCRIPTION INITIATION FACTOR TFIID SUBUNIT 6"/>
    <property type="match status" value="1"/>
</dbReference>
<name>A0ABD3M6G0_9STRA</name>
<accession>A0ABD3M6G0</accession>
<dbReference type="PANTHER" id="PTHR10221:SF9">
    <property type="entry name" value="TRANSCRIPTION INITIATION FACTOR TFIID SUBUNIT 6"/>
    <property type="match status" value="1"/>
</dbReference>
<evidence type="ECO:0000313" key="8">
    <source>
        <dbReference type="EMBL" id="KAL3759528.1"/>
    </source>
</evidence>
<proteinExistence type="inferred from homology"/>
<evidence type="ECO:0000256" key="6">
    <source>
        <dbReference type="SAM" id="MobiDB-lite"/>
    </source>
</evidence>
<gene>
    <name evidence="8" type="ORF">ACHAWU_000827</name>
</gene>
<keyword evidence="4" id="KW-0804">Transcription</keyword>
<feature type="region of interest" description="Disordered" evidence="6">
    <location>
        <begin position="122"/>
        <end position="174"/>
    </location>
</feature>
<feature type="region of interest" description="Disordered" evidence="6">
    <location>
        <begin position="506"/>
        <end position="532"/>
    </location>
</feature>
<comment type="similarity">
    <text evidence="2">Belongs to the TAF6 family.</text>
</comment>